<evidence type="ECO:0000313" key="9">
    <source>
        <dbReference type="EMBL" id="HIV37688.1"/>
    </source>
</evidence>
<dbReference type="InterPro" id="IPR014780">
    <property type="entry name" value="tRNA_psdUridine_synth_TruB"/>
</dbReference>
<sequence>MINGVLNVYKEKGYTSHDVVAKLRGILKQKKIGHTGTLDPEAEGVLPVCLGRGTKLCGMLTDKRKTYQAVLRLGIDTDTQDMTGEVISRCPVEATTEEVENCIRSFVGNQMQIPPMYSALKVGGKKLYELAREGKEVERKPRPVTFYEIKILSMELPLVTMEVTCSKGTYIRTLCHDIGEKLGCGGCMESLLRTRVDQFLIRDSLKLSQIQELAAKGCLEEYILVPDQMFPDCPKIKADRKFDKMLENGNPLPWRGAVPGERIRLYHSSGVFIGIYQWQKERKLYKPEAIFSSPEDFLPARKDPLKSPGDSTRAAQSLQKAGKEQI</sequence>
<evidence type="ECO:0000313" key="10">
    <source>
        <dbReference type="Proteomes" id="UP000886814"/>
    </source>
</evidence>
<dbReference type="EMBL" id="DXIQ01000010">
    <property type="protein sequence ID" value="HIV37688.1"/>
    <property type="molecule type" value="Genomic_DNA"/>
</dbReference>
<feature type="domain" description="tRNA pseudouridylate synthase B C-terminal" evidence="8">
    <location>
        <begin position="172"/>
        <end position="221"/>
    </location>
</feature>
<dbReference type="Gene3D" id="3.30.2350.10">
    <property type="entry name" value="Pseudouridine synthase"/>
    <property type="match status" value="1"/>
</dbReference>
<protein>
    <recommendedName>
        <fullName evidence="5">tRNA pseudouridine synthase B</fullName>
        <ecNumber evidence="5">5.4.99.25</ecNumber>
    </recommendedName>
    <alternativeName>
        <fullName evidence="5">tRNA pseudouridine(55) synthase</fullName>
        <shortName evidence="5">Psi55 synthase</shortName>
    </alternativeName>
    <alternativeName>
        <fullName evidence="5">tRNA pseudouridylate synthase</fullName>
    </alternativeName>
    <alternativeName>
        <fullName evidence="5">tRNA-uridine isomerase</fullName>
    </alternativeName>
</protein>
<keyword evidence="4 5" id="KW-0413">Isomerase</keyword>
<reference evidence="9" key="2">
    <citation type="submission" date="2021-04" db="EMBL/GenBank/DDBJ databases">
        <authorList>
            <person name="Gilroy R."/>
        </authorList>
    </citation>
    <scope>NUCLEOTIDE SEQUENCE</scope>
    <source>
        <strain evidence="9">CHK195-9823</strain>
    </source>
</reference>
<organism evidence="9 10">
    <name type="scientific">Candidatus Blautia stercorigallinarum</name>
    <dbReference type="NCBI Taxonomy" id="2838501"/>
    <lineage>
        <taxon>Bacteria</taxon>
        <taxon>Bacillati</taxon>
        <taxon>Bacillota</taxon>
        <taxon>Clostridia</taxon>
        <taxon>Lachnospirales</taxon>
        <taxon>Lachnospiraceae</taxon>
        <taxon>Blautia</taxon>
    </lineage>
</organism>
<dbReference type="GO" id="GO:0031119">
    <property type="term" value="P:tRNA pseudouridine synthesis"/>
    <property type="evidence" value="ECO:0007669"/>
    <property type="project" value="UniProtKB-UniRule"/>
</dbReference>
<comment type="function">
    <text evidence="5">Responsible for synthesis of pseudouridine from uracil-55 in the psi GC loop of transfer RNAs.</text>
</comment>
<dbReference type="Proteomes" id="UP000886814">
    <property type="component" value="Unassembled WGS sequence"/>
</dbReference>
<evidence type="ECO:0000256" key="3">
    <source>
        <dbReference type="ARBA" id="ARBA00022694"/>
    </source>
</evidence>
<feature type="compositionally biased region" description="Polar residues" evidence="6">
    <location>
        <begin position="309"/>
        <end position="319"/>
    </location>
</feature>
<gene>
    <name evidence="5 9" type="primary">truB</name>
    <name evidence="9" type="ORF">H9747_01595</name>
</gene>
<evidence type="ECO:0000256" key="1">
    <source>
        <dbReference type="ARBA" id="ARBA00000385"/>
    </source>
</evidence>
<evidence type="ECO:0000256" key="6">
    <source>
        <dbReference type="SAM" id="MobiDB-lite"/>
    </source>
</evidence>
<feature type="region of interest" description="Disordered" evidence="6">
    <location>
        <begin position="295"/>
        <end position="326"/>
    </location>
</feature>
<reference evidence="9" key="1">
    <citation type="journal article" date="2021" name="PeerJ">
        <title>Extensive microbial diversity within the chicken gut microbiome revealed by metagenomics and culture.</title>
        <authorList>
            <person name="Gilroy R."/>
            <person name="Ravi A."/>
            <person name="Getino M."/>
            <person name="Pursley I."/>
            <person name="Horton D.L."/>
            <person name="Alikhan N.F."/>
            <person name="Baker D."/>
            <person name="Gharbi K."/>
            <person name="Hall N."/>
            <person name="Watson M."/>
            <person name="Adriaenssens E.M."/>
            <person name="Foster-Nyarko E."/>
            <person name="Jarju S."/>
            <person name="Secka A."/>
            <person name="Antonio M."/>
            <person name="Oren A."/>
            <person name="Chaudhuri R.R."/>
            <person name="La Ragione R."/>
            <person name="Hildebrand F."/>
            <person name="Pallen M.J."/>
        </authorList>
    </citation>
    <scope>NUCLEOTIDE SEQUENCE</scope>
    <source>
        <strain evidence="9">CHK195-9823</strain>
    </source>
</reference>
<dbReference type="SUPFAM" id="SSF55120">
    <property type="entry name" value="Pseudouridine synthase"/>
    <property type="match status" value="1"/>
</dbReference>
<feature type="domain" description="Pseudouridine synthase II N-terminal" evidence="7">
    <location>
        <begin position="24"/>
        <end position="171"/>
    </location>
</feature>
<comment type="catalytic activity">
    <reaction evidence="1 5">
        <text>uridine(55) in tRNA = pseudouridine(55) in tRNA</text>
        <dbReference type="Rhea" id="RHEA:42532"/>
        <dbReference type="Rhea" id="RHEA-COMP:10101"/>
        <dbReference type="Rhea" id="RHEA-COMP:10102"/>
        <dbReference type="ChEBI" id="CHEBI:65314"/>
        <dbReference type="ChEBI" id="CHEBI:65315"/>
        <dbReference type="EC" id="5.4.99.25"/>
    </reaction>
</comment>
<dbReference type="PANTHER" id="PTHR13767">
    <property type="entry name" value="TRNA-PSEUDOURIDINE SYNTHASE"/>
    <property type="match status" value="1"/>
</dbReference>
<dbReference type="GO" id="GO:0160148">
    <property type="term" value="F:tRNA pseudouridine(55) synthase activity"/>
    <property type="evidence" value="ECO:0007669"/>
    <property type="project" value="UniProtKB-EC"/>
</dbReference>
<dbReference type="Pfam" id="PF16198">
    <property type="entry name" value="TruB_C_2"/>
    <property type="match status" value="1"/>
</dbReference>
<proteinExistence type="inferred from homology"/>
<dbReference type="EC" id="5.4.99.25" evidence="5"/>
<dbReference type="GO" id="GO:1990481">
    <property type="term" value="P:mRNA pseudouridine synthesis"/>
    <property type="evidence" value="ECO:0007669"/>
    <property type="project" value="TreeGrafter"/>
</dbReference>
<dbReference type="CDD" id="cd02573">
    <property type="entry name" value="PseudoU_synth_EcTruB"/>
    <property type="match status" value="1"/>
</dbReference>
<dbReference type="InterPro" id="IPR032819">
    <property type="entry name" value="TruB_C"/>
</dbReference>
<dbReference type="InterPro" id="IPR002501">
    <property type="entry name" value="PsdUridine_synth_N"/>
</dbReference>
<evidence type="ECO:0000259" key="8">
    <source>
        <dbReference type="Pfam" id="PF16198"/>
    </source>
</evidence>
<keyword evidence="3 5" id="KW-0819">tRNA processing</keyword>
<evidence type="ECO:0000256" key="4">
    <source>
        <dbReference type="ARBA" id="ARBA00023235"/>
    </source>
</evidence>
<dbReference type="AlphaFoldDB" id="A0A9D1PCG7"/>
<dbReference type="GO" id="GO:0003723">
    <property type="term" value="F:RNA binding"/>
    <property type="evidence" value="ECO:0007669"/>
    <property type="project" value="InterPro"/>
</dbReference>
<evidence type="ECO:0000256" key="2">
    <source>
        <dbReference type="ARBA" id="ARBA00005642"/>
    </source>
</evidence>
<evidence type="ECO:0000259" key="7">
    <source>
        <dbReference type="Pfam" id="PF01509"/>
    </source>
</evidence>
<dbReference type="HAMAP" id="MF_01080">
    <property type="entry name" value="TruB_bact"/>
    <property type="match status" value="1"/>
</dbReference>
<accession>A0A9D1PCG7</accession>
<evidence type="ECO:0000256" key="5">
    <source>
        <dbReference type="HAMAP-Rule" id="MF_01080"/>
    </source>
</evidence>
<feature type="active site" description="Nucleophile" evidence="5">
    <location>
        <position position="39"/>
    </location>
</feature>
<comment type="caution">
    <text evidence="9">The sequence shown here is derived from an EMBL/GenBank/DDBJ whole genome shotgun (WGS) entry which is preliminary data.</text>
</comment>
<dbReference type="InterPro" id="IPR020103">
    <property type="entry name" value="PsdUridine_synth_cat_dom_sf"/>
</dbReference>
<dbReference type="PANTHER" id="PTHR13767:SF2">
    <property type="entry name" value="PSEUDOURIDYLATE SYNTHASE TRUB1"/>
    <property type="match status" value="1"/>
</dbReference>
<dbReference type="Pfam" id="PF01509">
    <property type="entry name" value="TruB_N"/>
    <property type="match status" value="1"/>
</dbReference>
<name>A0A9D1PCG7_9FIRM</name>
<dbReference type="FunFam" id="3.30.2350.10:FF:000011">
    <property type="entry name" value="tRNA pseudouridine synthase B"/>
    <property type="match status" value="1"/>
</dbReference>
<comment type="similarity">
    <text evidence="2 5">Belongs to the pseudouridine synthase TruB family. Type 1 subfamily.</text>
</comment>
<dbReference type="NCBIfam" id="TIGR00431">
    <property type="entry name" value="TruB"/>
    <property type="match status" value="1"/>
</dbReference>